<keyword evidence="9 14" id="KW-0862">Zinc</keyword>
<dbReference type="InterPro" id="IPR045175">
    <property type="entry name" value="M28_fam"/>
</dbReference>
<comment type="caution">
    <text evidence="17">The sequence shown here is derived from an EMBL/GenBank/DDBJ whole genome shotgun (WGS) entry which is preliminary data.</text>
</comment>
<feature type="domain" description="Peptidase M28" evidence="16">
    <location>
        <begin position="140"/>
        <end position="333"/>
    </location>
</feature>
<feature type="transmembrane region" description="Helical" evidence="15">
    <location>
        <begin position="515"/>
        <end position="538"/>
    </location>
</feature>
<proteinExistence type="inferred from homology"/>
<protein>
    <recommendedName>
        <fullName evidence="14">Peptide hydrolase</fullName>
        <ecNumber evidence="14">3.4.-.-</ecNumber>
    </recommendedName>
</protein>
<gene>
    <name evidence="17" type="ORF">NLI96_g3237</name>
</gene>
<dbReference type="GO" id="GO:0046872">
    <property type="term" value="F:metal ion binding"/>
    <property type="evidence" value="ECO:0007669"/>
    <property type="project" value="UniProtKB-KW"/>
</dbReference>
<dbReference type="GO" id="GO:0008235">
    <property type="term" value="F:metalloexopeptidase activity"/>
    <property type="evidence" value="ECO:0007669"/>
    <property type="project" value="InterPro"/>
</dbReference>
<evidence type="ECO:0000256" key="6">
    <source>
        <dbReference type="ARBA" id="ARBA00022723"/>
    </source>
</evidence>
<dbReference type="CDD" id="cd03875">
    <property type="entry name" value="M28_Fxna_like"/>
    <property type="match status" value="1"/>
</dbReference>
<name>A0AAD5VBW8_9APHY</name>
<keyword evidence="5 15" id="KW-0812">Transmembrane</keyword>
<evidence type="ECO:0000256" key="1">
    <source>
        <dbReference type="ARBA" id="ARBA00001947"/>
    </source>
</evidence>
<keyword evidence="6 14" id="KW-0479">Metal-binding</keyword>
<dbReference type="GO" id="GO:0006508">
    <property type="term" value="P:proteolysis"/>
    <property type="evidence" value="ECO:0007669"/>
    <property type="project" value="UniProtKB-KW"/>
</dbReference>
<dbReference type="Pfam" id="PF04389">
    <property type="entry name" value="Peptidase_M28"/>
    <property type="match status" value="1"/>
</dbReference>
<evidence type="ECO:0000256" key="5">
    <source>
        <dbReference type="ARBA" id="ARBA00022692"/>
    </source>
</evidence>
<evidence type="ECO:0000256" key="3">
    <source>
        <dbReference type="ARBA" id="ARBA00010918"/>
    </source>
</evidence>
<keyword evidence="18" id="KW-1185">Reference proteome</keyword>
<feature type="chain" id="PRO_5041776259" description="Peptide hydrolase" evidence="14">
    <location>
        <begin position="25"/>
        <end position="861"/>
    </location>
</feature>
<dbReference type="SUPFAM" id="SSF53187">
    <property type="entry name" value="Zn-dependent exopeptidases"/>
    <property type="match status" value="1"/>
</dbReference>
<keyword evidence="14" id="KW-0732">Signal</keyword>
<keyword evidence="10 15" id="KW-1133">Transmembrane helix</keyword>
<keyword evidence="13" id="KW-0325">Glycoprotein</keyword>
<dbReference type="PANTHER" id="PTHR12147:SF22">
    <property type="entry name" value="ENDOPLASMIC RETICULUM METALLOPEPTIDASE 1"/>
    <property type="match status" value="1"/>
</dbReference>
<evidence type="ECO:0000256" key="7">
    <source>
        <dbReference type="ARBA" id="ARBA00022801"/>
    </source>
</evidence>
<comment type="subcellular location">
    <subcellularLocation>
        <location evidence="2">Endoplasmic reticulum membrane</location>
        <topology evidence="2">Multi-pass membrane protein</topology>
    </subcellularLocation>
</comment>
<evidence type="ECO:0000256" key="2">
    <source>
        <dbReference type="ARBA" id="ARBA00004477"/>
    </source>
</evidence>
<keyword evidence="11" id="KW-0482">Metalloprotease</keyword>
<dbReference type="EC" id="3.4.-.-" evidence="14"/>
<keyword evidence="8" id="KW-0256">Endoplasmic reticulum</keyword>
<feature type="transmembrane region" description="Helical" evidence="15">
    <location>
        <begin position="558"/>
        <end position="578"/>
    </location>
</feature>
<dbReference type="GO" id="GO:0005789">
    <property type="term" value="C:endoplasmic reticulum membrane"/>
    <property type="evidence" value="ECO:0007669"/>
    <property type="project" value="UniProtKB-SubCell"/>
</dbReference>
<dbReference type="AlphaFoldDB" id="A0AAD5VBW8"/>
<sequence>MASKPRTNWGPIRSLLCLAPLLVGAPLYAFREHYAMPEPQIDLLNPITLLPQISETQILSHVRHLSEDIGYRTVGTREHALGDAWMLEQAKELVKQCEEAVKSVPGRKLECEVWRQEGSGSHRFDMMGKRLYKTYRDLSNIVVRVSDGTEAGKEHAVLVNSHLDSTLPSPGASDDALAVGVMVECIRVLVNTPTWEPHHAIIFLFNNAEESLQDGSHLYSTQHPTAKTVRAVINLEAAGTTGPELLFQATSEAMIQAYATVPRPYGTVLANEIFSSGVLMSDTDFRQFELYLNVTGLDMAVVGNSYLYHTRLDVVDNIEPGVAQHMAENTLALLQYLSSPKSPLPTLTSGYTKPTTVFFHNLTFFFVFSYQTAEILYVSLLVLSTIYVKLTFVPPAPALKQGRGVVSENIKGVLALTLGFVGALFGANIVAFVMRVPLDKALSWFSVERAVASQLLIGSVREKTLFTSMLLSFTVLSCGLQFLGIGSSVVLYLTALPLFLSLVVNTLITKPEEPISLWTYALALITPLTTGAQMLYAVLDVFVPLTGRMGAQAPADHIIASIVAITGAYALPLVIPFIHRFPRRTLKRAAIIPTFLTAIAIGVFAMRSPFDAMHPKRIFVIHMENITSQEQHLHVAAADGAPGFDLLANDIATQFGYPDASPTSVVMDDWNSDWDTTYPFSAFLTPYKVDLPVKPEYLEPPDHKFAISAVNDTIDRVAGTRSFTLEVKHPDIIWTAVAFDAHVLKWTLDDNPPDEYARHHIKEGSFYGHDVWTADFTIKLPSEPLSDPSEAPLSPEQQANKVKVNFVGIHEKAMWPGKKSVKAQGGRAMKLLEDFDDWLVKEKGGAFDATLLGCVGGVVWV</sequence>
<feature type="transmembrane region" description="Helical" evidence="15">
    <location>
        <begin position="413"/>
        <end position="434"/>
    </location>
</feature>
<comment type="similarity">
    <text evidence="3 14">Belongs to the peptidase M28 family.</text>
</comment>
<dbReference type="Proteomes" id="UP001212997">
    <property type="component" value="Unassembled WGS sequence"/>
</dbReference>
<evidence type="ECO:0000256" key="10">
    <source>
        <dbReference type="ARBA" id="ARBA00022989"/>
    </source>
</evidence>
<evidence type="ECO:0000256" key="11">
    <source>
        <dbReference type="ARBA" id="ARBA00023049"/>
    </source>
</evidence>
<evidence type="ECO:0000256" key="8">
    <source>
        <dbReference type="ARBA" id="ARBA00022824"/>
    </source>
</evidence>
<organism evidence="17 18">
    <name type="scientific">Meripilus lineatus</name>
    <dbReference type="NCBI Taxonomy" id="2056292"/>
    <lineage>
        <taxon>Eukaryota</taxon>
        <taxon>Fungi</taxon>
        <taxon>Dikarya</taxon>
        <taxon>Basidiomycota</taxon>
        <taxon>Agaricomycotina</taxon>
        <taxon>Agaricomycetes</taxon>
        <taxon>Polyporales</taxon>
        <taxon>Meripilaceae</taxon>
        <taxon>Meripilus</taxon>
    </lineage>
</organism>
<keyword evidence="4 14" id="KW-0645">Protease</keyword>
<reference evidence="17" key="1">
    <citation type="submission" date="2022-07" db="EMBL/GenBank/DDBJ databases">
        <title>Genome Sequence of Physisporinus lineatus.</title>
        <authorList>
            <person name="Buettner E."/>
        </authorList>
    </citation>
    <scope>NUCLEOTIDE SEQUENCE</scope>
    <source>
        <strain evidence="17">VT162</strain>
    </source>
</reference>
<dbReference type="InterPro" id="IPR048024">
    <property type="entry name" value="Fxna-like_M28_dom"/>
</dbReference>
<dbReference type="InterPro" id="IPR007484">
    <property type="entry name" value="Peptidase_M28"/>
</dbReference>
<evidence type="ECO:0000256" key="4">
    <source>
        <dbReference type="ARBA" id="ARBA00022670"/>
    </source>
</evidence>
<dbReference type="PANTHER" id="PTHR12147">
    <property type="entry name" value="METALLOPEPTIDASE M28 FAMILY MEMBER"/>
    <property type="match status" value="1"/>
</dbReference>
<dbReference type="Gene3D" id="3.40.630.10">
    <property type="entry name" value="Zn peptidases"/>
    <property type="match status" value="1"/>
</dbReference>
<evidence type="ECO:0000313" key="18">
    <source>
        <dbReference type="Proteomes" id="UP001212997"/>
    </source>
</evidence>
<accession>A0AAD5VBW8</accession>
<keyword evidence="7 14" id="KW-0378">Hydrolase</keyword>
<feature type="transmembrane region" description="Helical" evidence="15">
    <location>
        <begin position="375"/>
        <end position="393"/>
    </location>
</feature>
<evidence type="ECO:0000256" key="12">
    <source>
        <dbReference type="ARBA" id="ARBA00023136"/>
    </source>
</evidence>
<dbReference type="EMBL" id="JANAWD010000080">
    <property type="protein sequence ID" value="KAJ3487869.1"/>
    <property type="molecule type" value="Genomic_DNA"/>
</dbReference>
<evidence type="ECO:0000256" key="15">
    <source>
        <dbReference type="SAM" id="Phobius"/>
    </source>
</evidence>
<keyword evidence="12 15" id="KW-0472">Membrane</keyword>
<evidence type="ECO:0000313" key="17">
    <source>
        <dbReference type="EMBL" id="KAJ3487869.1"/>
    </source>
</evidence>
<evidence type="ECO:0000256" key="13">
    <source>
        <dbReference type="ARBA" id="ARBA00023180"/>
    </source>
</evidence>
<evidence type="ECO:0000259" key="16">
    <source>
        <dbReference type="Pfam" id="PF04389"/>
    </source>
</evidence>
<feature type="transmembrane region" description="Helical" evidence="15">
    <location>
        <begin position="590"/>
        <end position="610"/>
    </location>
</feature>
<feature type="signal peptide" evidence="14">
    <location>
        <begin position="1"/>
        <end position="24"/>
    </location>
</feature>
<comment type="cofactor">
    <cofactor evidence="1">
        <name>Zn(2+)</name>
        <dbReference type="ChEBI" id="CHEBI:29105"/>
    </cofactor>
</comment>
<evidence type="ECO:0000256" key="9">
    <source>
        <dbReference type="ARBA" id="ARBA00022833"/>
    </source>
</evidence>
<dbReference type="FunFam" id="3.40.630.10:FF:000008">
    <property type="entry name" value="Endoplasmic reticulum metallopeptidase 1"/>
    <property type="match status" value="1"/>
</dbReference>
<evidence type="ECO:0000256" key="14">
    <source>
        <dbReference type="RuleBase" id="RU361240"/>
    </source>
</evidence>
<feature type="transmembrane region" description="Helical" evidence="15">
    <location>
        <begin position="489"/>
        <end position="508"/>
    </location>
</feature>